<dbReference type="InterPro" id="IPR050808">
    <property type="entry name" value="Phage_Integrase"/>
</dbReference>
<name>A0ABW9YLH3_9GAMM</name>
<gene>
    <name evidence="7" type="ORF">EIZ48_19285</name>
</gene>
<protein>
    <submittedName>
        <fullName evidence="7">Integrase</fullName>
    </submittedName>
</protein>
<dbReference type="PROSITE" id="PS51898">
    <property type="entry name" value="TYR_RECOMBINASE"/>
    <property type="match status" value="1"/>
</dbReference>
<accession>A0ABW9YLH3</accession>
<dbReference type="InterPro" id="IPR002104">
    <property type="entry name" value="Integrase_catalytic"/>
</dbReference>
<dbReference type="PANTHER" id="PTHR30629">
    <property type="entry name" value="PROPHAGE INTEGRASE"/>
    <property type="match status" value="1"/>
</dbReference>
<dbReference type="CDD" id="cd00801">
    <property type="entry name" value="INT_P4_C"/>
    <property type="match status" value="1"/>
</dbReference>
<comment type="caution">
    <text evidence="7">The sequence shown here is derived from an EMBL/GenBank/DDBJ whole genome shotgun (WGS) entry which is preliminary data.</text>
</comment>
<sequence>MTAKYITKRLRISDRSIERHLSNMEITRLRDERYALELRFHKSRKSGSWYLVDKRSNNGRNGRAKWERLGCWPQLKASALFELLPLKLAQMATQSETTISDWLTFGDCLRWYVEHVSSSKQISTSRRNAVKSVITKHLLPALDELPLDGVKKHHIKQLVIWPLQEQYELRTVKGYFAILKAAFMQASREELLTHNPMSAMQFADFIQAKAKPKEGKLHPPMVKPLFVHLQSLLWPERMLVLMQLAHGTRISETRLARWCHIDWDNRLWRIPASHTKTKEALYLPLTEQVIALLRIYQATQPKGSLLLFPSSNLKEAIGKDAANDIYQKASNGEWTSHDCRKLARTRLADLGVDKFVGERILNHKLSDLDQAYIHTTTESLKREALQTYHSWLDLQGFLIFHGKTEGRSENKKNLAKPETARASEEFADLN</sequence>
<dbReference type="Proteomes" id="UP000738517">
    <property type="component" value="Unassembled WGS sequence"/>
</dbReference>
<keyword evidence="2" id="KW-0229">DNA integration</keyword>
<evidence type="ECO:0000256" key="5">
    <source>
        <dbReference type="SAM" id="MobiDB-lite"/>
    </source>
</evidence>
<evidence type="ECO:0000259" key="6">
    <source>
        <dbReference type="PROSITE" id="PS51898"/>
    </source>
</evidence>
<dbReference type="RefSeq" id="WP_160654921.1">
    <property type="nucleotide sequence ID" value="NZ_RSEJ01000022.1"/>
</dbReference>
<dbReference type="InterPro" id="IPR013762">
    <property type="entry name" value="Integrase-like_cat_sf"/>
</dbReference>
<dbReference type="Gene3D" id="1.10.150.130">
    <property type="match status" value="1"/>
</dbReference>
<keyword evidence="4" id="KW-0233">DNA recombination</keyword>
<dbReference type="EMBL" id="RSEJ01000022">
    <property type="protein sequence ID" value="NBI54661.1"/>
    <property type="molecule type" value="Genomic_DNA"/>
</dbReference>
<dbReference type="InterPro" id="IPR010998">
    <property type="entry name" value="Integrase_recombinase_N"/>
</dbReference>
<evidence type="ECO:0000313" key="8">
    <source>
        <dbReference type="Proteomes" id="UP000738517"/>
    </source>
</evidence>
<feature type="domain" description="Tyr recombinase" evidence="6">
    <location>
        <begin position="212"/>
        <end position="385"/>
    </location>
</feature>
<evidence type="ECO:0000256" key="3">
    <source>
        <dbReference type="ARBA" id="ARBA00023125"/>
    </source>
</evidence>
<organism evidence="7 8">
    <name type="scientific">Photobacterium alginatilyticum</name>
    <dbReference type="NCBI Taxonomy" id="1775171"/>
    <lineage>
        <taxon>Bacteria</taxon>
        <taxon>Pseudomonadati</taxon>
        <taxon>Pseudomonadota</taxon>
        <taxon>Gammaproteobacteria</taxon>
        <taxon>Vibrionales</taxon>
        <taxon>Vibrionaceae</taxon>
        <taxon>Photobacterium</taxon>
    </lineage>
</organism>
<keyword evidence="3" id="KW-0238">DNA-binding</keyword>
<dbReference type="Pfam" id="PF00589">
    <property type="entry name" value="Phage_integrase"/>
    <property type="match status" value="1"/>
</dbReference>
<evidence type="ECO:0000313" key="7">
    <source>
        <dbReference type="EMBL" id="NBI54661.1"/>
    </source>
</evidence>
<keyword evidence="8" id="KW-1185">Reference proteome</keyword>
<dbReference type="InterPro" id="IPR011010">
    <property type="entry name" value="DNA_brk_join_enz"/>
</dbReference>
<comment type="similarity">
    <text evidence="1">Belongs to the 'phage' integrase family.</text>
</comment>
<reference evidence="7 8" key="1">
    <citation type="journal article" date="2017" name="Int. J. Syst. Evol. Microbiol.">
        <title>Photobacterium alginatilyticum sp. nov., a marine bacterium isolated from bottom seawater.</title>
        <authorList>
            <person name="Wang X."/>
            <person name="Wang Y."/>
            <person name="Yang X."/>
            <person name="Sun H."/>
            <person name="Li B."/>
            <person name="Zhang X.H."/>
        </authorList>
    </citation>
    <scope>NUCLEOTIDE SEQUENCE [LARGE SCALE GENOMIC DNA]</scope>
    <source>
        <strain evidence="7 8">P03D4</strain>
    </source>
</reference>
<dbReference type="SUPFAM" id="SSF56349">
    <property type="entry name" value="DNA breaking-rejoining enzymes"/>
    <property type="match status" value="1"/>
</dbReference>
<evidence type="ECO:0000256" key="2">
    <source>
        <dbReference type="ARBA" id="ARBA00022908"/>
    </source>
</evidence>
<proteinExistence type="inferred from homology"/>
<dbReference type="PANTHER" id="PTHR30629:SF6">
    <property type="entry name" value="PROPHAGE INTEGRASE INTA-RELATED"/>
    <property type="match status" value="1"/>
</dbReference>
<evidence type="ECO:0000256" key="1">
    <source>
        <dbReference type="ARBA" id="ARBA00008857"/>
    </source>
</evidence>
<evidence type="ECO:0000256" key="4">
    <source>
        <dbReference type="ARBA" id="ARBA00023172"/>
    </source>
</evidence>
<feature type="region of interest" description="Disordered" evidence="5">
    <location>
        <begin position="408"/>
        <end position="430"/>
    </location>
</feature>
<dbReference type="Gene3D" id="1.10.443.10">
    <property type="entry name" value="Intergrase catalytic core"/>
    <property type="match status" value="1"/>
</dbReference>